<dbReference type="AlphaFoldDB" id="A0A6V7VL70"/>
<accession>A0A6V7VL70</accession>
<comment type="caution">
    <text evidence="1">The sequence shown here is derived from an EMBL/GenBank/DDBJ whole genome shotgun (WGS) entry which is preliminary data.</text>
</comment>
<sequence>MELWKYFRRIYYLFKRRFILRTTKKLILIPILILMFINAPPYNVEIKLSEKKEKEKQIFKFLKLNNKSRIYWHQWLEPLNFRKKIPEFDRFILTEYMDGQLGNQMFRFASLYAMGQLLERTPVYFLDKKIIQLIEKELKEVFPNFYSRIYYLDDFDDIYKLYFARHCCDYNDPKILLSHQSRVLMLTGGPNFINVQYFDHMRLRILELFQFSTRVVRKCSYIYKKLFSDDNSYKICVHTRVGDFTGFGESIVEEVSDAITRILIILKSHMKNTKRKFTLLMFGMDKNFLQSIKVDGSINKIFYVIDANLTRGEELNFASQSCDSFLSTASLSSYAFWMGFLMPNNRPIFYLPRKFYDFNTKQMLPKSWISLERDWIVYTKQK</sequence>
<dbReference type="PANTHER" id="PTHR22898:SF14">
    <property type="entry name" value="L-FUCOSYLTRANSFERASE"/>
    <property type="match status" value="1"/>
</dbReference>
<dbReference type="Proteomes" id="UP000580250">
    <property type="component" value="Unassembled WGS sequence"/>
</dbReference>
<evidence type="ECO:0000313" key="2">
    <source>
        <dbReference type="Proteomes" id="UP000580250"/>
    </source>
</evidence>
<protein>
    <submittedName>
        <fullName evidence="1">Uncharacterized protein</fullName>
    </submittedName>
</protein>
<name>A0A6V7VL70_MELEN</name>
<dbReference type="PANTHER" id="PTHR22898">
    <property type="entry name" value="UNCHARACTERIZED GLYCOSOL TRANSFERASE-RELATED"/>
    <property type="match status" value="1"/>
</dbReference>
<evidence type="ECO:0000313" key="1">
    <source>
        <dbReference type="EMBL" id="CAD2175204.1"/>
    </source>
</evidence>
<proteinExistence type="predicted"/>
<reference evidence="1 2" key="1">
    <citation type="submission" date="2020-08" db="EMBL/GenBank/DDBJ databases">
        <authorList>
            <person name="Koutsovoulos G."/>
            <person name="Danchin GJ E."/>
        </authorList>
    </citation>
    <scope>NUCLEOTIDE SEQUENCE [LARGE SCALE GENOMIC DNA]</scope>
</reference>
<dbReference type="InterPro" id="IPR052501">
    <property type="entry name" value="Alpha-1-2_FucT"/>
</dbReference>
<organism evidence="1 2">
    <name type="scientific">Meloidogyne enterolobii</name>
    <name type="common">Root-knot nematode worm</name>
    <name type="synonym">Meloidogyne mayaguensis</name>
    <dbReference type="NCBI Taxonomy" id="390850"/>
    <lineage>
        <taxon>Eukaryota</taxon>
        <taxon>Metazoa</taxon>
        <taxon>Ecdysozoa</taxon>
        <taxon>Nematoda</taxon>
        <taxon>Chromadorea</taxon>
        <taxon>Rhabditida</taxon>
        <taxon>Tylenchina</taxon>
        <taxon>Tylenchomorpha</taxon>
        <taxon>Tylenchoidea</taxon>
        <taxon>Meloidogynidae</taxon>
        <taxon>Meloidogyninae</taxon>
        <taxon>Meloidogyne</taxon>
    </lineage>
</organism>
<dbReference type="EMBL" id="CAJEWN010000249">
    <property type="protein sequence ID" value="CAD2175204.1"/>
    <property type="molecule type" value="Genomic_DNA"/>
</dbReference>
<gene>
    <name evidence="1" type="ORF">MENT_LOCUS26917</name>
</gene>